<dbReference type="PANTHER" id="PTHR30081">
    <property type="entry name" value="PROTEIN-EXPORT MEMBRANE PROTEIN SEC"/>
    <property type="match status" value="1"/>
</dbReference>
<dbReference type="PROSITE" id="PS50156">
    <property type="entry name" value="SSD"/>
    <property type="match status" value="1"/>
</dbReference>
<accession>A0A955EFE7</accession>
<reference evidence="12" key="1">
    <citation type="submission" date="2020-04" db="EMBL/GenBank/DDBJ databases">
        <authorList>
            <person name="Zhang T."/>
        </authorList>
    </citation>
    <scope>NUCLEOTIDE SEQUENCE</scope>
    <source>
        <strain evidence="12">HKST-UBA79</strain>
    </source>
</reference>
<evidence type="ECO:0000256" key="5">
    <source>
        <dbReference type="ARBA" id="ARBA00022692"/>
    </source>
</evidence>
<dbReference type="InterPro" id="IPR022646">
    <property type="entry name" value="SecD/SecF_CS"/>
</dbReference>
<keyword evidence="2 10" id="KW-0813">Transport</keyword>
<dbReference type="GO" id="GO:0065002">
    <property type="term" value="P:intracellular protein transmembrane transport"/>
    <property type="evidence" value="ECO:0007669"/>
    <property type="project" value="UniProtKB-UniRule"/>
</dbReference>
<feature type="transmembrane region" description="Helical" evidence="10">
    <location>
        <begin position="124"/>
        <end position="143"/>
    </location>
</feature>
<feature type="domain" description="SSD" evidence="11">
    <location>
        <begin position="124"/>
        <end position="288"/>
    </location>
</feature>
<keyword evidence="5 10" id="KW-0812">Transmembrane</keyword>
<keyword evidence="9 10" id="KW-0472">Membrane</keyword>
<keyword evidence="6 10" id="KW-0653">Protein transport</keyword>
<evidence type="ECO:0000256" key="6">
    <source>
        <dbReference type="ARBA" id="ARBA00022927"/>
    </source>
</evidence>
<dbReference type="Pfam" id="PF02355">
    <property type="entry name" value="SecD_SecF_C"/>
    <property type="match status" value="1"/>
</dbReference>
<keyword evidence="4" id="KW-0997">Cell inner membrane</keyword>
<dbReference type="GO" id="GO:0015450">
    <property type="term" value="F:protein-transporting ATPase activity"/>
    <property type="evidence" value="ECO:0007669"/>
    <property type="project" value="InterPro"/>
</dbReference>
<dbReference type="EMBL" id="JAGQNX010000089">
    <property type="protein sequence ID" value="MCA9308453.1"/>
    <property type="molecule type" value="Genomic_DNA"/>
</dbReference>
<evidence type="ECO:0000256" key="9">
    <source>
        <dbReference type="ARBA" id="ARBA00023136"/>
    </source>
</evidence>
<dbReference type="PANTHER" id="PTHR30081:SF8">
    <property type="entry name" value="PROTEIN TRANSLOCASE SUBUNIT SECF"/>
    <property type="match status" value="1"/>
</dbReference>
<comment type="subcellular location">
    <subcellularLocation>
        <location evidence="1 10">Cell membrane</location>
        <topology evidence="1 10">Multi-pass membrane protein</topology>
    </subcellularLocation>
</comment>
<reference evidence="12" key="2">
    <citation type="journal article" date="2021" name="Microbiome">
        <title>Successional dynamics and alternative stable states in a saline activated sludge microbial community over 9 years.</title>
        <authorList>
            <person name="Wang Y."/>
            <person name="Ye J."/>
            <person name="Ju F."/>
            <person name="Liu L."/>
            <person name="Boyd J.A."/>
            <person name="Deng Y."/>
            <person name="Parks D.H."/>
            <person name="Jiang X."/>
            <person name="Yin X."/>
            <person name="Woodcroft B.J."/>
            <person name="Tyson G.W."/>
            <person name="Hugenholtz P."/>
            <person name="Polz M.F."/>
            <person name="Zhang T."/>
        </authorList>
    </citation>
    <scope>NUCLEOTIDE SEQUENCE</scope>
    <source>
        <strain evidence="12">HKST-UBA79</strain>
    </source>
</reference>
<evidence type="ECO:0000256" key="7">
    <source>
        <dbReference type="ARBA" id="ARBA00022989"/>
    </source>
</evidence>
<keyword evidence="7 10" id="KW-1133">Transmembrane helix</keyword>
<organism evidence="12 13">
    <name type="scientific">candidate division WWE3 bacterium</name>
    <dbReference type="NCBI Taxonomy" id="2053526"/>
    <lineage>
        <taxon>Bacteria</taxon>
        <taxon>Katanobacteria</taxon>
    </lineage>
</organism>
<dbReference type="NCBIfam" id="TIGR00966">
    <property type="entry name" value="transloc_SecF"/>
    <property type="match status" value="1"/>
</dbReference>
<evidence type="ECO:0000313" key="13">
    <source>
        <dbReference type="Proteomes" id="UP000740557"/>
    </source>
</evidence>
<dbReference type="GO" id="GO:0005886">
    <property type="term" value="C:plasma membrane"/>
    <property type="evidence" value="ECO:0007669"/>
    <property type="project" value="UniProtKB-SubCell"/>
</dbReference>
<evidence type="ECO:0000256" key="8">
    <source>
        <dbReference type="ARBA" id="ARBA00023010"/>
    </source>
</evidence>
<dbReference type="HAMAP" id="MF_01464_B">
    <property type="entry name" value="SecF_B"/>
    <property type="match status" value="1"/>
</dbReference>
<feature type="transmembrane region" description="Helical" evidence="10">
    <location>
        <begin position="262"/>
        <end position="289"/>
    </location>
</feature>
<feature type="transmembrane region" description="Helical" evidence="10">
    <location>
        <begin position="187"/>
        <end position="208"/>
    </location>
</feature>
<keyword evidence="8 10" id="KW-0811">Translocation</keyword>
<feature type="transmembrane region" description="Helical" evidence="10">
    <location>
        <begin position="239"/>
        <end position="256"/>
    </location>
</feature>
<evidence type="ECO:0000256" key="4">
    <source>
        <dbReference type="ARBA" id="ARBA00022519"/>
    </source>
</evidence>
<comment type="caution">
    <text evidence="12">The sequence shown here is derived from an EMBL/GenBank/DDBJ whole genome shotgun (WGS) entry which is preliminary data.</text>
</comment>
<comment type="similarity">
    <text evidence="10">Belongs to the SecD/SecF family. SecF subfamily.</text>
</comment>
<evidence type="ECO:0000313" key="12">
    <source>
        <dbReference type="EMBL" id="MCA9308453.1"/>
    </source>
</evidence>
<dbReference type="SUPFAM" id="SSF82866">
    <property type="entry name" value="Multidrug efflux transporter AcrB transmembrane domain"/>
    <property type="match status" value="1"/>
</dbReference>
<name>A0A955EFE7_UNCKA</name>
<dbReference type="Proteomes" id="UP000740557">
    <property type="component" value="Unassembled WGS sequence"/>
</dbReference>
<evidence type="ECO:0000259" key="11">
    <source>
        <dbReference type="PROSITE" id="PS50156"/>
    </source>
</evidence>
<evidence type="ECO:0000256" key="1">
    <source>
        <dbReference type="ARBA" id="ARBA00004651"/>
    </source>
</evidence>
<dbReference type="InterPro" id="IPR048634">
    <property type="entry name" value="SecD_SecF_C"/>
</dbReference>
<dbReference type="InterPro" id="IPR000731">
    <property type="entry name" value="SSD"/>
</dbReference>
<dbReference type="InterPro" id="IPR022813">
    <property type="entry name" value="SecD/SecF_arch_bac"/>
</dbReference>
<dbReference type="GO" id="GO:0043952">
    <property type="term" value="P:protein transport by the Sec complex"/>
    <property type="evidence" value="ECO:0007669"/>
    <property type="project" value="UniProtKB-UniRule"/>
</dbReference>
<gene>
    <name evidence="10 12" type="primary">secF</name>
    <name evidence="12" type="ORF">KC980_02995</name>
</gene>
<dbReference type="InterPro" id="IPR005665">
    <property type="entry name" value="SecF_bac"/>
</dbReference>
<protein>
    <recommendedName>
        <fullName evidence="10">Protein-export membrane protein SecF</fullName>
    </recommendedName>
</protein>
<dbReference type="Gene3D" id="1.20.1640.10">
    <property type="entry name" value="Multidrug efflux transporter AcrB transmembrane domain"/>
    <property type="match status" value="1"/>
</dbReference>
<evidence type="ECO:0000256" key="10">
    <source>
        <dbReference type="HAMAP-Rule" id="MF_01464"/>
    </source>
</evidence>
<keyword evidence="3 10" id="KW-1003">Cell membrane</keyword>
<evidence type="ECO:0000256" key="3">
    <source>
        <dbReference type="ARBA" id="ARBA00022475"/>
    </source>
</evidence>
<dbReference type="AlphaFoldDB" id="A0A955EFE7"/>
<comment type="function">
    <text evidence="10">Part of the Sec protein translocase complex. Interacts with the SecYEG preprotein conducting channel. SecDF uses the proton motive force (PMF) to complete protein translocation after the ATP-dependent function of SecA.</text>
</comment>
<dbReference type="InterPro" id="IPR022645">
    <property type="entry name" value="SecD/SecF_bac"/>
</dbReference>
<dbReference type="GO" id="GO:0006605">
    <property type="term" value="P:protein targeting"/>
    <property type="evidence" value="ECO:0007669"/>
    <property type="project" value="UniProtKB-UniRule"/>
</dbReference>
<evidence type="ECO:0000256" key="2">
    <source>
        <dbReference type="ARBA" id="ARBA00022448"/>
    </source>
</evidence>
<proteinExistence type="inferred from homology"/>
<dbReference type="PRINTS" id="PR01755">
    <property type="entry name" value="SECFTRNLCASE"/>
</dbReference>
<comment type="subunit">
    <text evidence="10">Forms a complex with SecD. Part of the essential Sec protein translocation apparatus which comprises SecA, SecYEG and auxiliary proteins SecDF. Other proteins may also be involved.</text>
</comment>
<feature type="transmembrane region" description="Helical" evidence="10">
    <location>
        <begin position="155"/>
        <end position="181"/>
    </location>
</feature>
<sequence length="293" mass="32431">MRIADKWKYYFTLSGILLTIGVISLAKNGLRLGIDFTGGSIFEYTISDSKLLSTESVQQVFSQNGINVYTIDFRGTTLQVRTNDTYTDKSLEIIEDLQNIDPNVRQVNFETIGPSVSSEITRNGIKALFVAILAVILYIAYAFRNVPKKYSSYKFGVAAIIALLHDALFVLGVFSILGFYYGVEVNALFITAMLTVIGFSVHDTIVVFDRIRENLKKHSKDAFIEIANISLLETLNRSLSTSFTAIVMLTALVLLGGESIRYFVLAILVGLISGAYSSIFIATPVLVLWSRGK</sequence>
<feature type="transmembrane region" description="Helical" evidence="10">
    <location>
        <begin position="7"/>
        <end position="26"/>
    </location>
</feature>
<dbReference type="Pfam" id="PF07549">
    <property type="entry name" value="Sec_GG"/>
    <property type="match status" value="1"/>
</dbReference>